<evidence type="ECO:0000313" key="1">
    <source>
        <dbReference type="EMBL" id="MED6167620.1"/>
    </source>
</evidence>
<reference evidence="1 2" key="1">
    <citation type="journal article" date="2023" name="Plants (Basel)">
        <title>Bridging the Gap: Combining Genomics and Transcriptomics Approaches to Understand Stylosanthes scabra, an Orphan Legume from the Brazilian Caatinga.</title>
        <authorList>
            <person name="Ferreira-Neto J.R.C."/>
            <person name="da Silva M.D."/>
            <person name="Binneck E."/>
            <person name="de Melo N.F."/>
            <person name="da Silva R.H."/>
            <person name="de Melo A.L.T.M."/>
            <person name="Pandolfi V."/>
            <person name="Bustamante F.O."/>
            <person name="Brasileiro-Vidal A.C."/>
            <person name="Benko-Iseppon A.M."/>
        </authorList>
    </citation>
    <scope>NUCLEOTIDE SEQUENCE [LARGE SCALE GENOMIC DNA]</scope>
    <source>
        <tissue evidence="1">Leaves</tissue>
    </source>
</reference>
<proteinExistence type="predicted"/>
<accession>A0ABU6V4D7</accession>
<comment type="caution">
    <text evidence="1">The sequence shown here is derived from an EMBL/GenBank/DDBJ whole genome shotgun (WGS) entry which is preliminary data.</text>
</comment>
<dbReference type="Proteomes" id="UP001341840">
    <property type="component" value="Unassembled WGS sequence"/>
</dbReference>
<organism evidence="1 2">
    <name type="scientific">Stylosanthes scabra</name>
    <dbReference type="NCBI Taxonomy" id="79078"/>
    <lineage>
        <taxon>Eukaryota</taxon>
        <taxon>Viridiplantae</taxon>
        <taxon>Streptophyta</taxon>
        <taxon>Embryophyta</taxon>
        <taxon>Tracheophyta</taxon>
        <taxon>Spermatophyta</taxon>
        <taxon>Magnoliopsida</taxon>
        <taxon>eudicotyledons</taxon>
        <taxon>Gunneridae</taxon>
        <taxon>Pentapetalae</taxon>
        <taxon>rosids</taxon>
        <taxon>fabids</taxon>
        <taxon>Fabales</taxon>
        <taxon>Fabaceae</taxon>
        <taxon>Papilionoideae</taxon>
        <taxon>50 kb inversion clade</taxon>
        <taxon>dalbergioids sensu lato</taxon>
        <taxon>Dalbergieae</taxon>
        <taxon>Pterocarpus clade</taxon>
        <taxon>Stylosanthes</taxon>
    </lineage>
</organism>
<evidence type="ECO:0000313" key="2">
    <source>
        <dbReference type="Proteomes" id="UP001341840"/>
    </source>
</evidence>
<name>A0ABU6V4D7_9FABA</name>
<dbReference type="EMBL" id="JASCZI010151043">
    <property type="protein sequence ID" value="MED6167620.1"/>
    <property type="molecule type" value="Genomic_DNA"/>
</dbReference>
<protein>
    <submittedName>
        <fullName evidence="1">Uncharacterized protein</fullName>
    </submittedName>
</protein>
<gene>
    <name evidence="1" type="ORF">PIB30_004431</name>
</gene>
<keyword evidence="2" id="KW-1185">Reference proteome</keyword>
<sequence>MDSFTLSFSELAPQYASMWKASNALAPPSQQPQKISAVTVAKQGQLDAMNEDVSYGQRGPDDDPTIEFKFGQEFQNKEPILMAIKTYNINRPVDYKILESD</sequence>